<feature type="compositionally biased region" description="Basic and acidic residues" evidence="1">
    <location>
        <begin position="70"/>
        <end position="91"/>
    </location>
</feature>
<name>A0A5J4WAD7_9EUKA</name>
<dbReference type="AlphaFoldDB" id="A0A5J4WAD7"/>
<dbReference type="EMBL" id="SNRW01002822">
    <property type="protein sequence ID" value="KAA6391613.1"/>
    <property type="molecule type" value="Genomic_DNA"/>
</dbReference>
<evidence type="ECO:0000313" key="3">
    <source>
        <dbReference type="Proteomes" id="UP000324800"/>
    </source>
</evidence>
<feature type="region of interest" description="Disordered" evidence="1">
    <location>
        <begin position="50"/>
        <end position="109"/>
    </location>
</feature>
<evidence type="ECO:0000313" key="2">
    <source>
        <dbReference type="EMBL" id="KAA6391613.1"/>
    </source>
</evidence>
<evidence type="ECO:0000256" key="1">
    <source>
        <dbReference type="SAM" id="MobiDB-lite"/>
    </source>
</evidence>
<sequence length="142" mass="16402">MQNLAEDEERWGNEEIRRIGGEDEQLFNLSPTFPGEGRITGQQYQQRINQHQQLAVHSNTSSTLNTKSSRKADLDRLAQLAKPKERKDSPPNRKKKQMNQYDENQNHQENALSQLTIAQLKDLKLSNLTTEDIAYILKSIEQ</sequence>
<dbReference type="Proteomes" id="UP000324800">
    <property type="component" value="Unassembled WGS sequence"/>
</dbReference>
<gene>
    <name evidence="2" type="ORF">EZS28_012858</name>
</gene>
<accession>A0A5J4WAD7</accession>
<feature type="compositionally biased region" description="Basic and acidic residues" evidence="1">
    <location>
        <begin position="10"/>
        <end position="21"/>
    </location>
</feature>
<protein>
    <submittedName>
        <fullName evidence="2">Uncharacterized protein</fullName>
    </submittedName>
</protein>
<organism evidence="2 3">
    <name type="scientific">Streblomastix strix</name>
    <dbReference type="NCBI Taxonomy" id="222440"/>
    <lineage>
        <taxon>Eukaryota</taxon>
        <taxon>Metamonada</taxon>
        <taxon>Preaxostyla</taxon>
        <taxon>Oxymonadida</taxon>
        <taxon>Streblomastigidae</taxon>
        <taxon>Streblomastix</taxon>
    </lineage>
</organism>
<reference evidence="2 3" key="1">
    <citation type="submission" date="2019-03" db="EMBL/GenBank/DDBJ databases">
        <title>Single cell metagenomics reveals metabolic interactions within the superorganism composed of flagellate Streblomastix strix and complex community of Bacteroidetes bacteria on its surface.</title>
        <authorList>
            <person name="Treitli S.C."/>
            <person name="Kolisko M."/>
            <person name="Husnik F."/>
            <person name="Keeling P."/>
            <person name="Hampl V."/>
        </authorList>
    </citation>
    <scope>NUCLEOTIDE SEQUENCE [LARGE SCALE GENOMIC DNA]</scope>
    <source>
        <strain evidence="2">ST1C</strain>
    </source>
</reference>
<feature type="region of interest" description="Disordered" evidence="1">
    <location>
        <begin position="1"/>
        <end position="38"/>
    </location>
</feature>
<comment type="caution">
    <text evidence="2">The sequence shown here is derived from an EMBL/GenBank/DDBJ whole genome shotgun (WGS) entry which is preliminary data.</text>
</comment>
<feature type="compositionally biased region" description="Low complexity" evidence="1">
    <location>
        <begin position="50"/>
        <end position="67"/>
    </location>
</feature>
<proteinExistence type="predicted"/>
<feature type="compositionally biased region" description="Polar residues" evidence="1">
    <location>
        <begin position="98"/>
        <end position="109"/>
    </location>
</feature>